<dbReference type="EC" id="3.5.4.2" evidence="5"/>
<feature type="binding site" evidence="5">
    <location>
        <position position="300"/>
    </location>
    <ligand>
        <name>Zn(2+)</name>
        <dbReference type="ChEBI" id="CHEBI:29105"/>
        <note>catalytic</note>
    </ligand>
</feature>
<comment type="catalytic activity">
    <reaction evidence="5">
        <text>adenine + H2O + H(+) = hypoxanthine + NH4(+)</text>
        <dbReference type="Rhea" id="RHEA:23688"/>
        <dbReference type="ChEBI" id="CHEBI:15377"/>
        <dbReference type="ChEBI" id="CHEBI:15378"/>
        <dbReference type="ChEBI" id="CHEBI:16708"/>
        <dbReference type="ChEBI" id="CHEBI:17368"/>
        <dbReference type="ChEBI" id="CHEBI:28938"/>
        <dbReference type="EC" id="3.5.4.2"/>
    </reaction>
</comment>
<dbReference type="GO" id="GO:0006146">
    <property type="term" value="P:adenine catabolic process"/>
    <property type="evidence" value="ECO:0007669"/>
    <property type="project" value="UniProtKB-UniRule"/>
</dbReference>
<dbReference type="eggNOG" id="COG1816">
    <property type="taxonomic scope" value="Bacteria"/>
</dbReference>
<feature type="binding site" evidence="5">
    <location>
        <position position="219"/>
    </location>
    <ligand>
        <name>Zn(2+)</name>
        <dbReference type="ChEBI" id="CHEBI:29105"/>
        <note>catalytic</note>
    </ligand>
</feature>
<keyword evidence="1 5" id="KW-0479">Metal-binding</keyword>
<dbReference type="Gene3D" id="3.20.20.140">
    <property type="entry name" value="Metal-dependent hydrolases"/>
    <property type="match status" value="1"/>
</dbReference>
<feature type="active site" description="Proton donor" evidence="5">
    <location>
        <position position="222"/>
    </location>
</feature>
<dbReference type="SUPFAM" id="SSF51556">
    <property type="entry name" value="Metallo-dependent hydrolases"/>
    <property type="match status" value="1"/>
</dbReference>
<accession>A1BHQ5</accession>
<dbReference type="STRING" id="290317.Cpha266_1916"/>
<dbReference type="InterPro" id="IPR006330">
    <property type="entry name" value="Ado/ade_deaminase"/>
</dbReference>
<feature type="site" description="Important for catalytic activity" evidence="5">
    <location>
        <position position="243"/>
    </location>
</feature>
<dbReference type="GO" id="GO:0043103">
    <property type="term" value="P:hypoxanthine salvage"/>
    <property type="evidence" value="ECO:0007669"/>
    <property type="project" value="UniProtKB-UniRule"/>
</dbReference>
<dbReference type="PANTHER" id="PTHR43114:SF6">
    <property type="entry name" value="ADENINE DEAMINASE"/>
    <property type="match status" value="1"/>
</dbReference>
<keyword evidence="3 5" id="KW-0862">Zinc</keyword>
<protein>
    <recommendedName>
        <fullName evidence="5">Adenine deaminase</fullName>
        <shortName evidence="5">ADE</shortName>
        <ecNumber evidence="5">3.5.4.2</ecNumber>
    </recommendedName>
    <alternativeName>
        <fullName evidence="5">Adenine aminohydrolase</fullName>
        <shortName evidence="5">AAH</shortName>
    </alternativeName>
</protein>
<evidence type="ECO:0000256" key="4">
    <source>
        <dbReference type="ARBA" id="ARBA00023080"/>
    </source>
</evidence>
<comment type="cofactor">
    <cofactor evidence="5">
        <name>Zn(2+)</name>
        <dbReference type="ChEBI" id="CHEBI:29105"/>
    </cofactor>
    <text evidence="5">Binds 1 zinc ion per subunit.</text>
</comment>
<dbReference type="GO" id="GO:0009117">
    <property type="term" value="P:nucleotide metabolic process"/>
    <property type="evidence" value="ECO:0007669"/>
    <property type="project" value="UniProtKB-KW"/>
</dbReference>
<dbReference type="InterPro" id="IPR001365">
    <property type="entry name" value="A_deaminase_dom"/>
</dbReference>
<dbReference type="HOGENOM" id="CLU_039228_7_0_10"/>
<dbReference type="InterPro" id="IPR032466">
    <property type="entry name" value="Metal_Hydrolase"/>
</dbReference>
<feature type="binding site" evidence="5">
    <location>
        <position position="41"/>
    </location>
    <ligand>
        <name>Zn(2+)</name>
        <dbReference type="ChEBI" id="CHEBI:29105"/>
        <note>catalytic</note>
    </ligand>
</feature>
<feature type="domain" description="Adenosine deaminase" evidence="6">
    <location>
        <begin position="34"/>
        <end position="354"/>
    </location>
</feature>
<dbReference type="NCBIfam" id="TIGR01430">
    <property type="entry name" value="aden_deam"/>
    <property type="match status" value="1"/>
</dbReference>
<evidence type="ECO:0000256" key="5">
    <source>
        <dbReference type="HAMAP-Rule" id="MF_01962"/>
    </source>
</evidence>
<evidence type="ECO:0000256" key="2">
    <source>
        <dbReference type="ARBA" id="ARBA00022801"/>
    </source>
</evidence>
<dbReference type="Pfam" id="PF00962">
    <property type="entry name" value="A_deaminase"/>
    <property type="match status" value="1"/>
</dbReference>
<dbReference type="EMBL" id="CP000492">
    <property type="protein sequence ID" value="ABL65932.1"/>
    <property type="molecule type" value="Genomic_DNA"/>
</dbReference>
<evidence type="ECO:0000259" key="6">
    <source>
        <dbReference type="Pfam" id="PF00962"/>
    </source>
</evidence>
<gene>
    <name evidence="7" type="ordered locus">Cpha266_1916</name>
</gene>
<sequence length="361" mass="39995">MNLLPGFAYIEMESISNLTPLVMKTLAGFIAGIPKAELHLHIEGTLEPEMMLALGERNGVPLPYPDADAAKSAYHFSDLQSFLDIYYRATAVLVTEQDFYDLTIAYLQKAVSRKVCHAEIFFDPQSHIARGVPFETVVGGIGQALSDANGGLGISTKLIMCILRHLSEEDGNAVLEQAVRWKRWISGIGLDSSEKGNPPGKFRELFAKARHYGFFTVAHAGEEGNASSISEALDALHVIRIDHGVHCMEDPVLVERLRLDRIPLTICPLSNVRLNVFGSMREHNLKTMLDAGLCVTINSDDPAYFGGYVNENYLAAAEALNLDRNDIIRLARNSFEASVLSNVQKKLYLQKLDHYVDSFIQ</sequence>
<feature type="binding site" evidence="5">
    <location>
        <position position="301"/>
    </location>
    <ligand>
        <name>substrate</name>
    </ligand>
</feature>
<dbReference type="KEGG" id="cph:Cpha266_1916"/>
<evidence type="ECO:0000313" key="8">
    <source>
        <dbReference type="Proteomes" id="UP000008701"/>
    </source>
</evidence>
<keyword evidence="2 5" id="KW-0378">Hydrolase</keyword>
<organism evidence="7 8">
    <name type="scientific">Chlorobium phaeobacteroides (strain DSM 266 / SMG 266 / 2430)</name>
    <dbReference type="NCBI Taxonomy" id="290317"/>
    <lineage>
        <taxon>Bacteria</taxon>
        <taxon>Pseudomonadati</taxon>
        <taxon>Chlorobiota</taxon>
        <taxon>Chlorobiia</taxon>
        <taxon>Chlorobiales</taxon>
        <taxon>Chlorobiaceae</taxon>
        <taxon>Chlorobium/Pelodictyon group</taxon>
        <taxon>Chlorobium</taxon>
    </lineage>
</organism>
<name>A1BHQ5_CHLPD</name>
<dbReference type="GO" id="GO:0008270">
    <property type="term" value="F:zinc ion binding"/>
    <property type="evidence" value="ECO:0007669"/>
    <property type="project" value="UniProtKB-UniRule"/>
</dbReference>
<dbReference type="CDD" id="cd01320">
    <property type="entry name" value="ADA"/>
    <property type="match status" value="1"/>
</dbReference>
<dbReference type="NCBIfam" id="NF006850">
    <property type="entry name" value="PRK09358.1-6"/>
    <property type="match status" value="1"/>
</dbReference>
<keyword evidence="8" id="KW-1185">Reference proteome</keyword>
<reference evidence="7 8" key="1">
    <citation type="submission" date="2006-12" db="EMBL/GenBank/DDBJ databases">
        <title>Complete sequence of Chlorobium phaeobacteroides DSM 266.</title>
        <authorList>
            <consortium name="US DOE Joint Genome Institute"/>
            <person name="Copeland A."/>
            <person name="Lucas S."/>
            <person name="Lapidus A."/>
            <person name="Barry K."/>
            <person name="Detter J.C."/>
            <person name="Glavina del Rio T."/>
            <person name="Hammon N."/>
            <person name="Israni S."/>
            <person name="Pitluck S."/>
            <person name="Goltsman E."/>
            <person name="Schmutz J."/>
            <person name="Larimer F."/>
            <person name="Land M."/>
            <person name="Hauser L."/>
            <person name="Mikhailova N."/>
            <person name="Li T."/>
            <person name="Overmann J."/>
            <person name="Bryant D.A."/>
            <person name="Richardson P."/>
        </authorList>
    </citation>
    <scope>NUCLEOTIDE SEQUENCE [LARGE SCALE GENOMIC DNA]</scope>
    <source>
        <strain evidence="7 8">DSM 266</strain>
    </source>
</reference>
<dbReference type="Proteomes" id="UP000008701">
    <property type="component" value="Chromosome"/>
</dbReference>
<dbReference type="HAMAP" id="MF_01962">
    <property type="entry name" value="Adenine_deaminase"/>
    <property type="match status" value="1"/>
</dbReference>
<evidence type="ECO:0000256" key="1">
    <source>
        <dbReference type="ARBA" id="ARBA00022723"/>
    </source>
</evidence>
<feature type="binding site" evidence="5">
    <location>
        <position position="39"/>
    </location>
    <ligand>
        <name>Zn(2+)</name>
        <dbReference type="ChEBI" id="CHEBI:29105"/>
        <note>catalytic</note>
    </ligand>
</feature>
<dbReference type="PANTHER" id="PTHR43114">
    <property type="entry name" value="ADENINE DEAMINASE"/>
    <property type="match status" value="1"/>
</dbReference>
<comment type="function">
    <text evidence="5">Catalyzes the hydrolytic deamination of adenine to hypoxanthine. Plays an important role in the purine salvage pathway and in nitrogen catabolism.</text>
</comment>
<keyword evidence="4 5" id="KW-0546">Nucleotide metabolism</keyword>
<dbReference type="GO" id="GO:0005829">
    <property type="term" value="C:cytosol"/>
    <property type="evidence" value="ECO:0007669"/>
    <property type="project" value="TreeGrafter"/>
</dbReference>
<dbReference type="GO" id="GO:0000034">
    <property type="term" value="F:adenine deaminase activity"/>
    <property type="evidence" value="ECO:0007669"/>
    <property type="project" value="UniProtKB-UniRule"/>
</dbReference>
<dbReference type="AlphaFoldDB" id="A1BHQ5"/>
<evidence type="ECO:0000313" key="7">
    <source>
        <dbReference type="EMBL" id="ABL65932.1"/>
    </source>
</evidence>
<evidence type="ECO:0000256" key="3">
    <source>
        <dbReference type="ARBA" id="ARBA00022833"/>
    </source>
</evidence>
<proteinExistence type="inferred from homology"/>
<dbReference type="InterPro" id="IPR028892">
    <property type="entry name" value="ADE"/>
</dbReference>
<comment type="similarity">
    <text evidence="5">Belongs to the metallo-dependent hydrolases superfamily. Adenosine and AMP deaminases family. Adenine deaminase type 2 subfamily.</text>
</comment>